<name>A0A9N9CQ79_9GLOM</name>
<evidence type="ECO:0000313" key="3">
    <source>
        <dbReference type="Proteomes" id="UP000789508"/>
    </source>
</evidence>
<dbReference type="PANTHER" id="PTHR43591:SF24">
    <property type="entry name" value="2-METHOXY-6-POLYPRENYL-1,4-BENZOQUINOL METHYLASE, MITOCHONDRIAL"/>
    <property type="match status" value="1"/>
</dbReference>
<keyword evidence="3" id="KW-1185">Reference proteome</keyword>
<dbReference type="Pfam" id="PF13649">
    <property type="entry name" value="Methyltransf_25"/>
    <property type="match status" value="1"/>
</dbReference>
<dbReference type="SUPFAM" id="SSF53335">
    <property type="entry name" value="S-adenosyl-L-methionine-dependent methyltransferases"/>
    <property type="match status" value="1"/>
</dbReference>
<dbReference type="OrthoDB" id="2013972at2759"/>
<dbReference type="Proteomes" id="UP000789508">
    <property type="component" value="Unassembled WGS sequence"/>
</dbReference>
<dbReference type="Gene3D" id="3.40.50.150">
    <property type="entry name" value="Vaccinia Virus protein VP39"/>
    <property type="match status" value="1"/>
</dbReference>
<comment type="caution">
    <text evidence="2">The sequence shown here is derived from an EMBL/GenBank/DDBJ whole genome shotgun (WGS) entry which is preliminary data.</text>
</comment>
<evidence type="ECO:0000313" key="2">
    <source>
        <dbReference type="EMBL" id="CAG8611181.1"/>
    </source>
</evidence>
<protein>
    <submittedName>
        <fullName evidence="2">1444_t:CDS:1</fullName>
    </submittedName>
</protein>
<dbReference type="InterPro" id="IPR041698">
    <property type="entry name" value="Methyltransf_25"/>
</dbReference>
<proteinExistence type="predicted"/>
<feature type="domain" description="Methyltransferase" evidence="1">
    <location>
        <begin position="74"/>
        <end position="164"/>
    </location>
</feature>
<reference evidence="2" key="1">
    <citation type="submission" date="2021-06" db="EMBL/GenBank/DDBJ databases">
        <authorList>
            <person name="Kallberg Y."/>
            <person name="Tangrot J."/>
            <person name="Rosling A."/>
        </authorList>
    </citation>
    <scope>NUCLEOTIDE SEQUENCE</scope>
    <source>
        <strain evidence="2">FL130A</strain>
    </source>
</reference>
<dbReference type="AlphaFoldDB" id="A0A9N9CQ79"/>
<dbReference type="PANTHER" id="PTHR43591">
    <property type="entry name" value="METHYLTRANSFERASE"/>
    <property type="match status" value="1"/>
</dbReference>
<organism evidence="2 3">
    <name type="scientific">Ambispora leptoticha</name>
    <dbReference type="NCBI Taxonomy" id="144679"/>
    <lineage>
        <taxon>Eukaryota</taxon>
        <taxon>Fungi</taxon>
        <taxon>Fungi incertae sedis</taxon>
        <taxon>Mucoromycota</taxon>
        <taxon>Glomeromycotina</taxon>
        <taxon>Glomeromycetes</taxon>
        <taxon>Archaeosporales</taxon>
        <taxon>Ambisporaceae</taxon>
        <taxon>Ambispora</taxon>
    </lineage>
</organism>
<dbReference type="GO" id="GO:0008168">
    <property type="term" value="F:methyltransferase activity"/>
    <property type="evidence" value="ECO:0007669"/>
    <property type="project" value="TreeGrafter"/>
</dbReference>
<accession>A0A9N9CQ79</accession>
<dbReference type="EMBL" id="CAJVPS010005084">
    <property type="protein sequence ID" value="CAG8611181.1"/>
    <property type="molecule type" value="Genomic_DNA"/>
</dbReference>
<gene>
    <name evidence="2" type="ORF">ALEPTO_LOCUS8566</name>
</gene>
<evidence type="ECO:0000259" key="1">
    <source>
        <dbReference type="Pfam" id="PF13649"/>
    </source>
</evidence>
<dbReference type="CDD" id="cd02440">
    <property type="entry name" value="AdoMet_MTases"/>
    <property type="match status" value="1"/>
</dbReference>
<sequence>MGISHSAPVLRKKKSNVSLTADDKDVENIEKKYYLPSKIEDIDRMQTQHFLCQHFWQCNFSSPIENMLNMGGCVIDIGCGPGTWLLEMATEYPMTYFTGVDIVPVYPSQIMPRNVKFIKGNILQVLPIEETFDFVRLSSLGTSFTEKEWPHAIENSIKLLKPGGWIEICEMDLLPNDIGPGFEKIIDAFKGLLSKRGVDPQIVLKLDSLLADSNSLSKIQFDLRRVTAGHPGGKPGILFAENLAIYFKIVLAPHLQTFMNISPEEYQKLWSKCEQEFERDGVHINLYRFWGRKI</sequence>
<dbReference type="InterPro" id="IPR029063">
    <property type="entry name" value="SAM-dependent_MTases_sf"/>
</dbReference>